<protein>
    <recommendedName>
        <fullName evidence="2">RING-type E3 ubiquitin transferase</fullName>
        <ecNumber evidence="2">2.3.2.27</ecNumber>
    </recommendedName>
</protein>
<evidence type="ECO:0000313" key="9">
    <source>
        <dbReference type="Proteomes" id="UP000236161"/>
    </source>
</evidence>
<evidence type="ECO:0000256" key="3">
    <source>
        <dbReference type="ARBA" id="ARBA00022741"/>
    </source>
</evidence>
<evidence type="ECO:0000256" key="6">
    <source>
        <dbReference type="SAM" id="MobiDB-lite"/>
    </source>
</evidence>
<evidence type="ECO:0000256" key="4">
    <source>
        <dbReference type="ARBA" id="ARBA00022786"/>
    </source>
</evidence>
<organism evidence="8 9">
    <name type="scientific">Apostasia shenzhenica</name>
    <dbReference type="NCBI Taxonomy" id="1088818"/>
    <lineage>
        <taxon>Eukaryota</taxon>
        <taxon>Viridiplantae</taxon>
        <taxon>Streptophyta</taxon>
        <taxon>Embryophyta</taxon>
        <taxon>Tracheophyta</taxon>
        <taxon>Spermatophyta</taxon>
        <taxon>Magnoliopsida</taxon>
        <taxon>Liliopsida</taxon>
        <taxon>Asparagales</taxon>
        <taxon>Orchidaceae</taxon>
        <taxon>Apostasioideae</taxon>
        <taxon>Apostasia</taxon>
    </lineage>
</organism>
<feature type="region of interest" description="Disordered" evidence="6">
    <location>
        <begin position="391"/>
        <end position="417"/>
    </location>
</feature>
<sequence>MRRNGSQLRASVGRDDTSGVPQLVAVAVDCDKNSQHALKWAADHVLSKNEIFVLLHIRRKITAIPTPSGIQIPITEVGDDVASTFLEQIDLQTKELLLPFQCFCSRRGLQCKEVILEDSDVPKAIADFVTYQSVDKLVLGASSRNLFMRTIKSLDVPLSVSKIAPEFCSVYVISKGKVSSVRPATHPRKNYVNKFQQIDATGNRFQSVKSTPEVGQNFEVSKSCESVRGVKVRYDRTYDNRVSEGTTAGSQHGGHPETLYHSIASCPSPSRPPVEYLENIYLREFVDSRGKLSPLSTFLNEYNYRGEQNRSFESKGYGNCWSDGFGSSCHENYPPVSQREAGSWLGNPNGNPGHSYVGITNSKLLAEEVIVASESTPAKMRSIFPLLESPQASKMSGTTTPAKQRSILPLPESPQSSKMFGATTPFKQRSMIPLLESPQATKMANETGNKYNTDHTWRQEMSEMKKELETISSDIRYRRYGADEIQKATENFSDLLKIGEGGYGPVFKSTLDHTLVAIKILRSDVAQGMKQFHKEVEVLSCIRHPNMVLLLGACPEFGCLVYEYMSNGSLEDRLFCSGGSPPLSWQLRFKIAAEVATGLLFLHQAKPEPLVHRDLKPGNILLDCNFVGKIADVGLARLLPPPVSGNSTQYHMTAAAGTFCYIDPEYQKTGMVSTKSDIYALGIILLQIITAREPMGLAHNIENAMENGDFHQMLDPNVQDWPLEATMKLATIGLKCAELRRRDRPDLATVVLPQLNDLRTLAESTFEPSWSNSSWNLRSLRVHK</sequence>
<evidence type="ECO:0000259" key="7">
    <source>
        <dbReference type="PROSITE" id="PS50011"/>
    </source>
</evidence>
<evidence type="ECO:0000256" key="1">
    <source>
        <dbReference type="ARBA" id="ARBA00000900"/>
    </source>
</evidence>
<evidence type="ECO:0000256" key="5">
    <source>
        <dbReference type="ARBA" id="ARBA00022840"/>
    </source>
</evidence>
<dbReference type="GO" id="GO:0061630">
    <property type="term" value="F:ubiquitin protein ligase activity"/>
    <property type="evidence" value="ECO:0007669"/>
    <property type="project" value="UniProtKB-EC"/>
</dbReference>
<dbReference type="PROSITE" id="PS00108">
    <property type="entry name" value="PROTEIN_KINASE_ST"/>
    <property type="match status" value="1"/>
</dbReference>
<comment type="catalytic activity">
    <reaction evidence="1">
        <text>S-ubiquitinyl-[E2 ubiquitin-conjugating enzyme]-L-cysteine + [acceptor protein]-L-lysine = [E2 ubiquitin-conjugating enzyme]-L-cysteine + N(6)-ubiquitinyl-[acceptor protein]-L-lysine.</text>
        <dbReference type="EC" id="2.3.2.27"/>
    </reaction>
</comment>
<dbReference type="Gene3D" id="3.40.50.620">
    <property type="entry name" value="HUPs"/>
    <property type="match status" value="1"/>
</dbReference>
<dbReference type="SUPFAM" id="SSF52402">
    <property type="entry name" value="Adenine nucleotide alpha hydrolases-like"/>
    <property type="match status" value="1"/>
</dbReference>
<keyword evidence="8" id="KW-0808">Transferase</keyword>
<dbReference type="EC" id="2.3.2.27" evidence="2"/>
<accession>A0A2I0ADG0</accession>
<feature type="domain" description="Protein kinase" evidence="7">
    <location>
        <begin position="492"/>
        <end position="755"/>
    </location>
</feature>
<dbReference type="GO" id="GO:0005524">
    <property type="term" value="F:ATP binding"/>
    <property type="evidence" value="ECO:0007669"/>
    <property type="project" value="UniProtKB-KW"/>
</dbReference>
<dbReference type="InterPro" id="IPR006016">
    <property type="entry name" value="UspA"/>
</dbReference>
<dbReference type="OrthoDB" id="4062651at2759"/>
<feature type="region of interest" description="Disordered" evidence="6">
    <location>
        <begin position="241"/>
        <end position="260"/>
    </location>
</feature>
<dbReference type="InterPro" id="IPR011009">
    <property type="entry name" value="Kinase-like_dom_sf"/>
</dbReference>
<keyword evidence="4" id="KW-0833">Ubl conjugation pathway</keyword>
<dbReference type="CDD" id="cd01989">
    <property type="entry name" value="USP_STK_Ubox_N"/>
    <property type="match status" value="1"/>
</dbReference>
<dbReference type="Gene3D" id="1.10.510.10">
    <property type="entry name" value="Transferase(Phosphotransferase) domain 1"/>
    <property type="match status" value="1"/>
</dbReference>
<dbReference type="AlphaFoldDB" id="A0A2I0ADG0"/>
<dbReference type="InterPro" id="IPR014729">
    <property type="entry name" value="Rossmann-like_a/b/a_fold"/>
</dbReference>
<feature type="compositionally biased region" description="Polar residues" evidence="6">
    <location>
        <begin position="391"/>
        <end position="403"/>
    </location>
</feature>
<dbReference type="PROSITE" id="PS50011">
    <property type="entry name" value="PROTEIN_KINASE_DOM"/>
    <property type="match status" value="1"/>
</dbReference>
<dbReference type="FunFam" id="3.30.200.20:FF:000162">
    <property type="entry name" value="Adenine nucleotide alpha hydrolase-like domain kinase"/>
    <property type="match status" value="1"/>
</dbReference>
<dbReference type="SMART" id="SM00220">
    <property type="entry name" value="S_TKc"/>
    <property type="match status" value="1"/>
</dbReference>
<dbReference type="Pfam" id="PF07714">
    <property type="entry name" value="PK_Tyr_Ser-Thr"/>
    <property type="match status" value="1"/>
</dbReference>
<evidence type="ECO:0000256" key="2">
    <source>
        <dbReference type="ARBA" id="ARBA00012483"/>
    </source>
</evidence>
<keyword evidence="3" id="KW-0547">Nucleotide-binding</keyword>
<name>A0A2I0ADG0_9ASPA</name>
<dbReference type="STRING" id="1088818.A0A2I0ADG0"/>
<dbReference type="GO" id="GO:0004672">
    <property type="term" value="F:protein kinase activity"/>
    <property type="evidence" value="ECO:0007669"/>
    <property type="project" value="InterPro"/>
</dbReference>
<dbReference type="Pfam" id="PF00582">
    <property type="entry name" value="Usp"/>
    <property type="match status" value="1"/>
</dbReference>
<evidence type="ECO:0000313" key="8">
    <source>
        <dbReference type="EMBL" id="PKA53580.1"/>
    </source>
</evidence>
<keyword evidence="5" id="KW-0067">ATP-binding</keyword>
<dbReference type="Gene3D" id="3.30.200.20">
    <property type="entry name" value="Phosphorylase Kinase, domain 1"/>
    <property type="match status" value="1"/>
</dbReference>
<reference evidence="8 9" key="1">
    <citation type="journal article" date="2017" name="Nature">
        <title>The Apostasia genome and the evolution of orchids.</title>
        <authorList>
            <person name="Zhang G.Q."/>
            <person name="Liu K.W."/>
            <person name="Li Z."/>
            <person name="Lohaus R."/>
            <person name="Hsiao Y.Y."/>
            <person name="Niu S.C."/>
            <person name="Wang J.Y."/>
            <person name="Lin Y.C."/>
            <person name="Xu Q."/>
            <person name="Chen L.J."/>
            <person name="Yoshida K."/>
            <person name="Fujiwara S."/>
            <person name="Wang Z.W."/>
            <person name="Zhang Y.Q."/>
            <person name="Mitsuda N."/>
            <person name="Wang M."/>
            <person name="Liu G.H."/>
            <person name="Pecoraro L."/>
            <person name="Huang H.X."/>
            <person name="Xiao X.J."/>
            <person name="Lin M."/>
            <person name="Wu X.Y."/>
            <person name="Wu W.L."/>
            <person name="Chen Y.Y."/>
            <person name="Chang S.B."/>
            <person name="Sakamoto S."/>
            <person name="Ohme-Takagi M."/>
            <person name="Yagi M."/>
            <person name="Zeng S.J."/>
            <person name="Shen C.Y."/>
            <person name="Yeh C.M."/>
            <person name="Luo Y.B."/>
            <person name="Tsai W.C."/>
            <person name="Van de Peer Y."/>
            <person name="Liu Z.J."/>
        </authorList>
    </citation>
    <scope>NUCLEOTIDE SEQUENCE [LARGE SCALE GENOMIC DNA]</scope>
    <source>
        <strain evidence="9">cv. Shenzhen</strain>
        <tissue evidence="8">Stem</tissue>
    </source>
</reference>
<dbReference type="InterPro" id="IPR008271">
    <property type="entry name" value="Ser/Thr_kinase_AS"/>
</dbReference>
<dbReference type="Proteomes" id="UP000236161">
    <property type="component" value="Unassembled WGS sequence"/>
</dbReference>
<gene>
    <name evidence="8" type="primary">PUB34</name>
    <name evidence="8" type="ORF">AXF42_Ash009076</name>
</gene>
<dbReference type="InterPro" id="IPR000719">
    <property type="entry name" value="Prot_kinase_dom"/>
</dbReference>
<dbReference type="InterPro" id="IPR001245">
    <property type="entry name" value="Ser-Thr/Tyr_kinase_cat_dom"/>
</dbReference>
<dbReference type="InterPro" id="IPR051348">
    <property type="entry name" value="U-box_ubiquitin_ligases"/>
</dbReference>
<proteinExistence type="predicted"/>
<dbReference type="SUPFAM" id="SSF56112">
    <property type="entry name" value="Protein kinase-like (PK-like)"/>
    <property type="match status" value="1"/>
</dbReference>
<dbReference type="EMBL" id="KZ451993">
    <property type="protein sequence ID" value="PKA53580.1"/>
    <property type="molecule type" value="Genomic_DNA"/>
</dbReference>
<dbReference type="PANTHER" id="PTHR45647">
    <property type="entry name" value="OS02G0152300 PROTEIN"/>
    <property type="match status" value="1"/>
</dbReference>
<keyword evidence="9" id="KW-1185">Reference proteome</keyword>
<dbReference type="PANTHER" id="PTHR45647:SF139">
    <property type="entry name" value="OS02G0152300 PROTEIN"/>
    <property type="match status" value="1"/>
</dbReference>